<keyword evidence="5" id="KW-1185">Reference proteome</keyword>
<dbReference type="Pfam" id="PF08596">
    <property type="entry name" value="Lgl_C"/>
    <property type="match status" value="1"/>
</dbReference>
<proteinExistence type="inferred from homology"/>
<reference evidence="4" key="1">
    <citation type="submission" date="2016-06" db="EMBL/GenBank/DDBJ databases">
        <title>Draft Genome sequence of the fungus Inonotus baumii.</title>
        <authorList>
            <person name="Zhu H."/>
            <person name="Lin W."/>
        </authorList>
    </citation>
    <scope>NUCLEOTIDE SEQUENCE</scope>
    <source>
        <strain evidence="4">821</strain>
    </source>
</reference>
<dbReference type="PANTHER" id="PTHR10241:SF25">
    <property type="entry name" value="TOMOSYN, ISOFORM C"/>
    <property type="match status" value="1"/>
</dbReference>
<accession>A0A9Q5I2N6</accession>
<dbReference type="InterPro" id="IPR015943">
    <property type="entry name" value="WD40/YVTN_repeat-like_dom_sf"/>
</dbReference>
<evidence type="ECO:0000313" key="5">
    <source>
        <dbReference type="Proteomes" id="UP000757232"/>
    </source>
</evidence>
<keyword evidence="2" id="KW-0268">Exocytosis</keyword>
<dbReference type="InterPro" id="IPR001680">
    <property type="entry name" value="WD40_rpt"/>
</dbReference>
<name>A0A9Q5I2N6_SANBA</name>
<dbReference type="GO" id="GO:0005096">
    <property type="term" value="F:GTPase activator activity"/>
    <property type="evidence" value="ECO:0007669"/>
    <property type="project" value="TreeGrafter"/>
</dbReference>
<dbReference type="GO" id="GO:0005737">
    <property type="term" value="C:cytoplasm"/>
    <property type="evidence" value="ECO:0007669"/>
    <property type="project" value="TreeGrafter"/>
</dbReference>
<dbReference type="InterPro" id="IPR013905">
    <property type="entry name" value="Lgl_C_dom"/>
</dbReference>
<protein>
    <recommendedName>
        <fullName evidence="3">Lethal giant larvae (Lgl)-like C-terminal domain-containing protein</fullName>
    </recommendedName>
</protein>
<evidence type="ECO:0000256" key="2">
    <source>
        <dbReference type="ARBA" id="ARBA00022483"/>
    </source>
</evidence>
<dbReference type="GO" id="GO:0045159">
    <property type="term" value="F:myosin II binding"/>
    <property type="evidence" value="ECO:0007669"/>
    <property type="project" value="TreeGrafter"/>
</dbReference>
<dbReference type="AlphaFoldDB" id="A0A9Q5I2N6"/>
<comment type="caution">
    <text evidence="4">The sequence shown here is derived from an EMBL/GenBank/DDBJ whole genome shotgun (WGS) entry which is preliminary data.</text>
</comment>
<evidence type="ECO:0000256" key="1">
    <source>
        <dbReference type="ARBA" id="ARBA00008070"/>
    </source>
</evidence>
<dbReference type="InterPro" id="IPR036322">
    <property type="entry name" value="WD40_repeat_dom_sf"/>
</dbReference>
<dbReference type="GO" id="GO:0005886">
    <property type="term" value="C:plasma membrane"/>
    <property type="evidence" value="ECO:0007669"/>
    <property type="project" value="TreeGrafter"/>
</dbReference>
<evidence type="ECO:0000259" key="3">
    <source>
        <dbReference type="Pfam" id="PF08596"/>
    </source>
</evidence>
<dbReference type="Gene3D" id="2.130.10.10">
    <property type="entry name" value="YVTN repeat-like/Quinoprotein amine dehydrogenase"/>
    <property type="match status" value="2"/>
</dbReference>
<dbReference type="GO" id="GO:0019905">
    <property type="term" value="F:syntaxin binding"/>
    <property type="evidence" value="ECO:0007669"/>
    <property type="project" value="TreeGrafter"/>
</dbReference>
<comment type="similarity">
    <text evidence="1">Belongs to the WD repeat L(2)GL family.</text>
</comment>
<gene>
    <name evidence="4" type="ORF">A7U60_g2400</name>
</gene>
<dbReference type="PANTHER" id="PTHR10241">
    <property type="entry name" value="LETHAL 2 GIANT LARVAE PROTEIN"/>
    <property type="match status" value="1"/>
</dbReference>
<dbReference type="SUPFAM" id="SSF50978">
    <property type="entry name" value="WD40 repeat-like"/>
    <property type="match status" value="2"/>
</dbReference>
<dbReference type="OrthoDB" id="19944at2759"/>
<dbReference type="GO" id="GO:0006893">
    <property type="term" value="P:Golgi to plasma membrane transport"/>
    <property type="evidence" value="ECO:0007669"/>
    <property type="project" value="TreeGrafter"/>
</dbReference>
<dbReference type="EMBL" id="LNZH02000134">
    <property type="protein sequence ID" value="OCB90389.1"/>
    <property type="molecule type" value="Genomic_DNA"/>
</dbReference>
<sequence length="1122" mass="124518">MALFGGPKAFLDFSYELRDKRDWKVAIIREAEHLTNPTAFAVDATNGLLAVGSKDGKILVFGSPAASVLLRIKRAIKFISFASLVFKLICIDDHGTLYMWDLGQLGRPKFVTSESFREPITCVSTSPYHSHIFIGLERGDVVTYDILCLKRSQYTIPNAWKAQEKASLHLGIPYSLEAISSEIFDIVAHPRDLNLVFLLFPGGVILYDLTERRPLHRYELIIPPGAPGALGYCDPDVMKPRRPSVTSLCIHASGQLFVTGHIDGTLAFWAVGDEDRPLMVRTVQKVDIDYPVGEELDQVLSNPQPPSEDDIARHQLEPIFKLAWSSFGSQSLSDPYSSDTILTILGGTFRGQETGIMTIHLPPISLPSPSSNDTDRVQPETRKILSKSFSSMDIYLYSTIGTAIDFLLVPKENPHFEGTLDPRAILIIFEWPEGCRSIDAREYPPSSFGIGLPTEMPTSASSSLKEVDNLPILKLSPTLKSVRLNDVPRDYTQSLPSALWSGLYGICDGDVVRLESEQYDLLRKAYHPSMSNIFTQMGREKVAGIAWVNYADHDQAQDVLFTKRQANRLLVTHHRDRSIRFQDISPQLLLASVSSPLPSSFPAPLPHLTISLARLLTESCIIEARRPLTLDEADVQSVQLTSESNECMVVMRSGHVFVLGFDQRQRHVSNFVDFQDDLIRLMHVPSEANTFQPTVMIGNVWGPVTAAEMSDIGFLAVAYSNSALIIVDMRRPRIIFRDEIDPKAQKRFSKALHLLDSDNEKQVTSMEWFVCGFGDDFTPKVRLMACQRSGNVRVFTLSQSSSGEWRVEDVQKLEGADNPLPRGTFILQAKTGTSRSASRATFREALQGGAEPSLVTRDPKDDGSHCFWVSAGEKGVKCYVNITGGRAGKIDWGRGKKIECVQIVTRNGSYALVAAMDTREIFVYSLPALEPMHIFQLPKHPASVISIDDTGDFVDWIFDDQGESIVAMTLGTLFSIRRVFDEPVIDFTVGRRAAPTMPPPVPLAPISYLGSWFNFKKGKSGDAIDDLLAGPNRPIPQDSDTSSIVRGEWQAQIQSRAQEVAKQASQTSSNLYNNLSDAVSDRGDMLNGLQEQFSSLEAGGKKMMLEAKKLAAQQTAKGWFKF</sequence>
<feature type="domain" description="Lethal giant larvae (Lgl)-like C-terminal" evidence="3">
    <location>
        <begin position="633"/>
        <end position="1036"/>
    </location>
</feature>
<organism evidence="4 5">
    <name type="scientific">Sanghuangporus baumii</name>
    <name type="common">Phellinus baumii</name>
    <dbReference type="NCBI Taxonomy" id="108892"/>
    <lineage>
        <taxon>Eukaryota</taxon>
        <taxon>Fungi</taxon>
        <taxon>Dikarya</taxon>
        <taxon>Basidiomycota</taxon>
        <taxon>Agaricomycotina</taxon>
        <taxon>Agaricomycetes</taxon>
        <taxon>Hymenochaetales</taxon>
        <taxon>Hymenochaetaceae</taxon>
        <taxon>Sanghuangporus</taxon>
    </lineage>
</organism>
<evidence type="ECO:0000313" key="4">
    <source>
        <dbReference type="EMBL" id="OCB90389.1"/>
    </source>
</evidence>
<dbReference type="SMART" id="SM00320">
    <property type="entry name" value="WD40"/>
    <property type="match status" value="3"/>
</dbReference>
<dbReference type="Proteomes" id="UP000757232">
    <property type="component" value="Unassembled WGS sequence"/>
</dbReference>
<dbReference type="GO" id="GO:0006887">
    <property type="term" value="P:exocytosis"/>
    <property type="evidence" value="ECO:0007669"/>
    <property type="project" value="UniProtKB-KW"/>
</dbReference>
<dbReference type="Pfam" id="PF00400">
    <property type="entry name" value="WD40"/>
    <property type="match status" value="1"/>
</dbReference>